<comment type="similarity">
    <text evidence="4 6">Belongs to the kynureninase family.</text>
</comment>
<dbReference type="InterPro" id="IPR010111">
    <property type="entry name" value="Kynureninase"/>
</dbReference>
<dbReference type="NCBIfam" id="TIGR01814">
    <property type="entry name" value="kynureninase"/>
    <property type="match status" value="1"/>
</dbReference>
<evidence type="ECO:0000256" key="5">
    <source>
        <dbReference type="NCBIfam" id="TIGR01814"/>
    </source>
</evidence>
<dbReference type="PANTHER" id="PTHR14084:SF0">
    <property type="entry name" value="KYNURENINASE"/>
    <property type="match status" value="1"/>
</dbReference>
<proteinExistence type="inferred from homology"/>
<comment type="function">
    <text evidence="4 6">Catalyzes the cleavage of L-kynurenine (L-Kyn) and L-3-hydroxykynurenine (L-3OHKyn) into anthranilic acid (AA) and 3-hydroxyanthranilic acid (3-OHAA), respectively.</text>
</comment>
<evidence type="ECO:0000313" key="8">
    <source>
        <dbReference type="Proteomes" id="UP001500851"/>
    </source>
</evidence>
<evidence type="ECO:0000256" key="4">
    <source>
        <dbReference type="HAMAP-Rule" id="MF_01970"/>
    </source>
</evidence>
<comment type="catalytic activity">
    <reaction evidence="6">
        <text>3-hydroxy-L-kynurenine + H2O = 3-hydroxyanthranilate + L-alanine + H(+)</text>
        <dbReference type="Rhea" id="RHEA:25143"/>
        <dbReference type="ChEBI" id="CHEBI:15377"/>
        <dbReference type="ChEBI" id="CHEBI:15378"/>
        <dbReference type="ChEBI" id="CHEBI:36559"/>
        <dbReference type="ChEBI" id="CHEBI:57972"/>
        <dbReference type="ChEBI" id="CHEBI:58125"/>
        <dbReference type="EC" id="3.7.1.3"/>
    </reaction>
</comment>
<feature type="binding site" evidence="4">
    <location>
        <position position="211"/>
    </location>
    <ligand>
        <name>pyridoxal 5'-phosphate</name>
        <dbReference type="ChEBI" id="CHEBI:597326"/>
    </ligand>
</feature>
<feature type="binding site" evidence="4">
    <location>
        <position position="104"/>
    </location>
    <ligand>
        <name>pyridoxal 5'-phosphate</name>
        <dbReference type="ChEBI" id="CHEBI:597326"/>
    </ligand>
</feature>
<name>A0ABP4XPK2_9MICO</name>
<evidence type="ECO:0000256" key="1">
    <source>
        <dbReference type="ARBA" id="ARBA00022642"/>
    </source>
</evidence>
<evidence type="ECO:0000256" key="6">
    <source>
        <dbReference type="PIRNR" id="PIRNR038800"/>
    </source>
</evidence>
<protein>
    <recommendedName>
        <fullName evidence="4 5">Kynureninase</fullName>
        <ecNumber evidence="4 5">3.7.1.3</ecNumber>
    </recommendedName>
    <alternativeName>
        <fullName evidence="4">L-kynurenine hydrolase</fullName>
    </alternativeName>
</protein>
<evidence type="ECO:0000313" key="7">
    <source>
        <dbReference type="EMBL" id="GAA1790025.1"/>
    </source>
</evidence>
<keyword evidence="3 4" id="KW-0663">Pyridoxal phosphate</keyword>
<sequence>MTDTDRTPITRAFCAEADAQDPLAGLRDEFLLPEGLVYLDGNSLGARPKGALERAAAVIEREWGHDLIASWNTHDWFELPKRIGAKIGRLIGGERGGCVVSDTTSINLFKVLAAALKIQDQAAPERRVIVSERENFPTDLYMVEGLAKLLDRGYELRLVDEDLPLSEALREDVAVLLLTHVNYRTGALWDMAAETRRAHEAGALVLWDLCHSVGAVPVRVSEADADFAIGCTYKYLNGGPGSPAFVWVHERHQAAAEQPLSGWWGHASPFDMAVAFEPAPGIDRFLTGTQPIVSLAMTEVGVDLALSVDDRALREKSLALTTLFMRLVDQRLAHHDLTLITPEDPERRGSHVSYRHPEGYAVMQALIANGVVGDYREPEVLRFGITPLYVGFLDVWDAVETLRWVLDEEVWRAPEFQTRGAVT</sequence>
<feature type="binding site" evidence="4">
    <location>
        <position position="233"/>
    </location>
    <ligand>
        <name>pyridoxal 5'-phosphate</name>
        <dbReference type="ChEBI" id="CHEBI:597326"/>
    </ligand>
</feature>
<keyword evidence="2 4" id="KW-0378">Hydrolase</keyword>
<dbReference type="Gene3D" id="3.40.640.10">
    <property type="entry name" value="Type I PLP-dependent aspartate aminotransferase-like (Major domain)"/>
    <property type="match status" value="1"/>
</dbReference>
<dbReference type="InterPro" id="IPR015421">
    <property type="entry name" value="PyrdxlP-dep_Trfase_major"/>
</dbReference>
<dbReference type="InterPro" id="IPR015422">
    <property type="entry name" value="PyrdxlP-dep_Trfase_small"/>
</dbReference>
<keyword evidence="1 4" id="KW-0662">Pyridine nucleotide biosynthesis</keyword>
<organism evidence="7 8">
    <name type="scientific">Leucobacter iarius</name>
    <dbReference type="NCBI Taxonomy" id="333963"/>
    <lineage>
        <taxon>Bacteria</taxon>
        <taxon>Bacillati</taxon>
        <taxon>Actinomycetota</taxon>
        <taxon>Actinomycetes</taxon>
        <taxon>Micrococcales</taxon>
        <taxon>Microbacteriaceae</taxon>
        <taxon>Leucobacter</taxon>
    </lineage>
</organism>
<accession>A0ABP4XPK2</accession>
<evidence type="ECO:0000256" key="3">
    <source>
        <dbReference type="ARBA" id="ARBA00022898"/>
    </source>
</evidence>
<feature type="binding site" evidence="4">
    <location>
        <position position="105"/>
    </location>
    <ligand>
        <name>pyridoxal 5'-phosphate</name>
        <dbReference type="ChEBI" id="CHEBI:597326"/>
    </ligand>
</feature>
<dbReference type="EMBL" id="BAAAOB010000002">
    <property type="protein sequence ID" value="GAA1790025.1"/>
    <property type="molecule type" value="Genomic_DNA"/>
</dbReference>
<dbReference type="HAMAP" id="MF_01970">
    <property type="entry name" value="Kynureninase"/>
    <property type="match status" value="1"/>
</dbReference>
<feature type="binding site" evidence="4">
    <location>
        <position position="263"/>
    </location>
    <ligand>
        <name>pyridoxal 5'-phosphate</name>
        <dbReference type="ChEBI" id="CHEBI:597326"/>
    </ligand>
</feature>
<dbReference type="EC" id="3.7.1.3" evidence="4 5"/>
<dbReference type="Gene3D" id="3.90.1150.10">
    <property type="entry name" value="Aspartate Aminotransferase, domain 1"/>
    <property type="match status" value="1"/>
</dbReference>
<dbReference type="PANTHER" id="PTHR14084">
    <property type="entry name" value="KYNURENINASE"/>
    <property type="match status" value="1"/>
</dbReference>
<comment type="subunit">
    <text evidence="4 6">Homodimer.</text>
</comment>
<feature type="modified residue" description="N6-(pyridoxal phosphate)lysine" evidence="4">
    <location>
        <position position="234"/>
    </location>
</feature>
<comment type="pathway">
    <text evidence="4 6">Cofactor biosynthesis; NAD(+) biosynthesis; quinolinate from L-kynurenine: step 2/3.</text>
</comment>
<evidence type="ECO:0000256" key="2">
    <source>
        <dbReference type="ARBA" id="ARBA00022801"/>
    </source>
</evidence>
<feature type="binding site" evidence="4">
    <location>
        <begin position="136"/>
        <end position="139"/>
    </location>
    <ligand>
        <name>pyridoxal 5'-phosphate</name>
        <dbReference type="ChEBI" id="CHEBI:597326"/>
    </ligand>
</feature>
<dbReference type="PIRSF" id="PIRSF038800">
    <property type="entry name" value="KYNU"/>
    <property type="match status" value="1"/>
</dbReference>
<comment type="catalytic activity">
    <reaction evidence="4 6">
        <text>L-kynurenine + H2O = anthranilate + L-alanine + H(+)</text>
        <dbReference type="Rhea" id="RHEA:16813"/>
        <dbReference type="ChEBI" id="CHEBI:15377"/>
        <dbReference type="ChEBI" id="CHEBI:15378"/>
        <dbReference type="ChEBI" id="CHEBI:16567"/>
        <dbReference type="ChEBI" id="CHEBI:57959"/>
        <dbReference type="ChEBI" id="CHEBI:57972"/>
        <dbReference type="EC" id="3.7.1.3"/>
    </reaction>
</comment>
<comment type="pathway">
    <text evidence="4 6">Amino-acid degradation; L-kynurenine degradation; L-alanine and anthranilate from L-kynurenine: step 1/1.</text>
</comment>
<gene>
    <name evidence="4 7" type="primary">kynU</name>
    <name evidence="7" type="ORF">GCM10009768_18740</name>
</gene>
<feature type="binding site" evidence="4">
    <location>
        <position position="289"/>
    </location>
    <ligand>
        <name>pyridoxal 5'-phosphate</name>
        <dbReference type="ChEBI" id="CHEBI:597326"/>
    </ligand>
</feature>
<reference evidence="8" key="1">
    <citation type="journal article" date="2019" name="Int. J. Syst. Evol. Microbiol.">
        <title>The Global Catalogue of Microorganisms (GCM) 10K type strain sequencing project: providing services to taxonomists for standard genome sequencing and annotation.</title>
        <authorList>
            <consortium name="The Broad Institute Genomics Platform"/>
            <consortium name="The Broad Institute Genome Sequencing Center for Infectious Disease"/>
            <person name="Wu L."/>
            <person name="Ma J."/>
        </authorList>
    </citation>
    <scope>NUCLEOTIDE SEQUENCE [LARGE SCALE GENOMIC DNA]</scope>
    <source>
        <strain evidence="8">JCM 14736</strain>
    </source>
</reference>
<keyword evidence="8" id="KW-1185">Reference proteome</keyword>
<comment type="cofactor">
    <cofactor evidence="4 6">
        <name>pyridoxal 5'-phosphate</name>
        <dbReference type="ChEBI" id="CHEBI:597326"/>
    </cofactor>
</comment>
<dbReference type="Proteomes" id="UP001500851">
    <property type="component" value="Unassembled WGS sequence"/>
</dbReference>
<dbReference type="RefSeq" id="WP_344031740.1">
    <property type="nucleotide sequence ID" value="NZ_BAAAOB010000002.1"/>
</dbReference>
<feature type="binding site" evidence="4">
    <location>
        <position position="179"/>
    </location>
    <ligand>
        <name>pyridoxal 5'-phosphate</name>
        <dbReference type="ChEBI" id="CHEBI:597326"/>
    </ligand>
</feature>
<feature type="binding site" evidence="4">
    <location>
        <position position="208"/>
    </location>
    <ligand>
        <name>pyridoxal 5'-phosphate</name>
        <dbReference type="ChEBI" id="CHEBI:597326"/>
    </ligand>
</feature>
<dbReference type="SUPFAM" id="SSF53383">
    <property type="entry name" value="PLP-dependent transferases"/>
    <property type="match status" value="1"/>
</dbReference>
<comment type="caution">
    <text evidence="7">The sequence shown here is derived from an EMBL/GenBank/DDBJ whole genome shotgun (WGS) entry which is preliminary data.</text>
</comment>
<dbReference type="Pfam" id="PF22580">
    <property type="entry name" value="KYNU_C"/>
    <property type="match status" value="1"/>
</dbReference>
<dbReference type="InterPro" id="IPR015424">
    <property type="entry name" value="PyrdxlP-dep_Trfase"/>
</dbReference>